<reference evidence="2" key="1">
    <citation type="submission" date="2021-11" db="EMBL/GenBank/DDBJ databases">
        <title>Description of novel Chryseobacterium species.</title>
        <authorList>
            <person name="Saticioglu I.B."/>
            <person name="Ay H."/>
            <person name="Altun S."/>
            <person name="Duman M."/>
        </authorList>
    </citation>
    <scope>NUCLEOTIDE SEQUENCE</scope>
    <source>
        <strain evidence="2">C-39</strain>
    </source>
</reference>
<dbReference type="EMBL" id="JACXXP010000042">
    <property type="protein sequence ID" value="MBD3906844.1"/>
    <property type="molecule type" value="Genomic_DNA"/>
</dbReference>
<evidence type="ECO:0000313" key="4">
    <source>
        <dbReference type="Proteomes" id="UP001107960"/>
    </source>
</evidence>
<protein>
    <submittedName>
        <fullName evidence="2">Uncharacterized protein</fullName>
    </submittedName>
</protein>
<dbReference type="AlphaFoldDB" id="A0A9Q3UVD0"/>
<gene>
    <name evidence="1" type="ORF">IEW27_19860</name>
    <name evidence="2" type="ORF">LNP80_09585</name>
</gene>
<evidence type="ECO:0000313" key="1">
    <source>
        <dbReference type="EMBL" id="MBD3906844.1"/>
    </source>
</evidence>
<reference evidence="1" key="3">
    <citation type="submission" date="2024-05" db="EMBL/GenBank/DDBJ databases">
        <title>Description of novel Chryseobacterium sp. strain C-2.</title>
        <authorList>
            <person name="Saticioglu I.B."/>
        </authorList>
    </citation>
    <scope>NUCLEOTIDE SEQUENCE</scope>
    <source>
        <strain evidence="1">C-2</strain>
    </source>
</reference>
<evidence type="ECO:0000313" key="3">
    <source>
        <dbReference type="Proteomes" id="UP000603715"/>
    </source>
</evidence>
<reference evidence="3" key="2">
    <citation type="submission" date="2023-07" db="EMBL/GenBank/DDBJ databases">
        <title>Description of novel Chryseobacterium sp. strain C-2.</title>
        <authorList>
            <person name="Saticioglu I.B."/>
        </authorList>
    </citation>
    <scope>NUCLEOTIDE SEQUENCE [LARGE SCALE GENOMIC DNA]</scope>
    <source>
        <strain evidence="3">C-2</strain>
    </source>
</reference>
<dbReference type="Proteomes" id="UP000603715">
    <property type="component" value="Unassembled WGS sequence"/>
</dbReference>
<dbReference type="RefSeq" id="WP_191181218.1">
    <property type="nucleotide sequence ID" value="NZ_JACXXP010000042.1"/>
</dbReference>
<dbReference type="EMBL" id="JAJJML010000001">
    <property type="protein sequence ID" value="MCC9034496.1"/>
    <property type="molecule type" value="Genomic_DNA"/>
</dbReference>
<evidence type="ECO:0000313" key="2">
    <source>
        <dbReference type="EMBL" id="MCC9034496.1"/>
    </source>
</evidence>
<name>A0A9Q3UVD0_9FLAO</name>
<comment type="caution">
    <text evidence="2">The sequence shown here is derived from an EMBL/GenBank/DDBJ whole genome shotgun (WGS) entry which is preliminary data.</text>
</comment>
<sequence length="196" mass="23094">MNEELNKEIIKKYNELNRRQHIRISDKFAKRAISFKLILIDLDTILDCFEIITTSQNKEELVLNSVWNNIIITYGKIFTKSKNGFTSLVEQHCIKTEYKNIHNELRDLRNKFIAHREDNEIENCLLLVAENRNNGKVGFEYHLPVVVQASPLIKDLNLLKDLILDLKNYAKARLQESLKKIDDRLWSEIEKIKGEK</sequence>
<keyword evidence="3" id="KW-1185">Reference proteome</keyword>
<accession>A0A9Q3UVD0</accession>
<proteinExistence type="predicted"/>
<dbReference type="Proteomes" id="UP001107960">
    <property type="component" value="Unassembled WGS sequence"/>
</dbReference>
<organism evidence="2 4">
    <name type="scientific">Chryseobacterium muglaense</name>
    <dbReference type="NCBI Taxonomy" id="2893752"/>
    <lineage>
        <taxon>Bacteria</taxon>
        <taxon>Pseudomonadati</taxon>
        <taxon>Bacteroidota</taxon>
        <taxon>Flavobacteriia</taxon>
        <taxon>Flavobacteriales</taxon>
        <taxon>Weeksellaceae</taxon>
        <taxon>Chryseobacterium group</taxon>
        <taxon>Chryseobacterium</taxon>
    </lineage>
</organism>